<evidence type="ECO:0000313" key="2">
    <source>
        <dbReference type="Proteomes" id="UP001265259"/>
    </source>
</evidence>
<keyword evidence="2" id="KW-1185">Reference proteome</keyword>
<organism evidence="1 2">
    <name type="scientific">Tropicimonas omnivorans</name>
    <dbReference type="NCBI Taxonomy" id="3075590"/>
    <lineage>
        <taxon>Bacteria</taxon>
        <taxon>Pseudomonadati</taxon>
        <taxon>Pseudomonadota</taxon>
        <taxon>Alphaproteobacteria</taxon>
        <taxon>Rhodobacterales</taxon>
        <taxon>Roseobacteraceae</taxon>
        <taxon>Tropicimonas</taxon>
    </lineage>
</organism>
<protein>
    <submittedName>
        <fullName evidence="1">Uncharacterized protein</fullName>
    </submittedName>
</protein>
<comment type="caution">
    <text evidence="1">The sequence shown here is derived from an EMBL/GenBank/DDBJ whole genome shotgun (WGS) entry which is preliminary data.</text>
</comment>
<accession>A0ABU3DG73</accession>
<name>A0ABU3DG73_9RHOB</name>
<dbReference type="EMBL" id="JAVRHL010000002">
    <property type="protein sequence ID" value="MDT0682695.1"/>
    <property type="molecule type" value="Genomic_DNA"/>
</dbReference>
<dbReference type="RefSeq" id="WP_311690494.1">
    <property type="nucleotide sequence ID" value="NZ_JAVRHL010000002.1"/>
</dbReference>
<sequence>MSVRLAALAAILGILTGPAARGETADAPLELARGLSACYGLYAAHVILLQQTGQEIERGAWMRLKPVEERLHAVMPVARQSGFTLKEASAIAKATRGAALSHLHRLLDDPAHRASSRWLMEHGRACNARLTDD</sequence>
<proteinExistence type="predicted"/>
<dbReference type="Proteomes" id="UP001265259">
    <property type="component" value="Unassembled WGS sequence"/>
</dbReference>
<evidence type="ECO:0000313" key="1">
    <source>
        <dbReference type="EMBL" id="MDT0682695.1"/>
    </source>
</evidence>
<gene>
    <name evidence="1" type="ORF">RM543_08355</name>
</gene>
<reference evidence="1 2" key="1">
    <citation type="submission" date="2023-09" db="EMBL/GenBank/DDBJ databases">
        <authorList>
            <person name="Rey-Velasco X."/>
        </authorList>
    </citation>
    <scope>NUCLEOTIDE SEQUENCE [LARGE SCALE GENOMIC DNA]</scope>
    <source>
        <strain evidence="1 2">F158</strain>
    </source>
</reference>